<keyword evidence="7" id="KW-1015">Disulfide bond</keyword>
<evidence type="ECO:0000256" key="5">
    <source>
        <dbReference type="ARBA" id="ARBA00022989"/>
    </source>
</evidence>
<evidence type="ECO:0000259" key="9">
    <source>
        <dbReference type="PROSITE" id="PS50287"/>
    </source>
</evidence>
<feature type="domain" description="SRCR" evidence="9">
    <location>
        <begin position="283"/>
        <end position="385"/>
    </location>
</feature>
<dbReference type="InterPro" id="IPR001190">
    <property type="entry name" value="SRCR"/>
</dbReference>
<keyword evidence="2" id="KW-0812">Transmembrane</keyword>
<protein>
    <recommendedName>
        <fullName evidence="9">SRCR domain-containing protein</fullName>
    </recommendedName>
</protein>
<dbReference type="PANTHER" id="PTHR19331">
    <property type="entry name" value="SCAVENGER RECEPTOR DOMAIN-CONTAINING"/>
    <property type="match status" value="1"/>
</dbReference>
<dbReference type="AlphaFoldDB" id="A0A835SYX2"/>
<dbReference type="PANTHER" id="PTHR19331:SF487">
    <property type="entry name" value="SOLUBLE SCAVENGER RECEPTOR CYSTEINE-RICH DOMAIN-CONTAINING PROTEIN SSC5D"/>
    <property type="match status" value="1"/>
</dbReference>
<keyword evidence="6" id="KW-0472">Membrane</keyword>
<comment type="subcellular location">
    <subcellularLocation>
        <location evidence="1">Membrane</location>
        <topology evidence="1">Single-pass membrane protein</topology>
    </subcellularLocation>
</comment>
<keyword evidence="8" id="KW-0325">Glycoprotein</keyword>
<evidence type="ECO:0000256" key="8">
    <source>
        <dbReference type="ARBA" id="ARBA00023180"/>
    </source>
</evidence>
<feature type="domain" description="SRCR" evidence="9">
    <location>
        <begin position="43"/>
        <end position="146"/>
    </location>
</feature>
<evidence type="ECO:0000313" key="10">
    <source>
        <dbReference type="EMBL" id="KAG2429330.1"/>
    </source>
</evidence>
<dbReference type="OrthoDB" id="534936at2759"/>
<dbReference type="Proteomes" id="UP000650467">
    <property type="component" value="Unassembled WGS sequence"/>
</dbReference>
<evidence type="ECO:0000256" key="3">
    <source>
        <dbReference type="ARBA" id="ARBA00022729"/>
    </source>
</evidence>
<dbReference type="GO" id="GO:0016020">
    <property type="term" value="C:membrane"/>
    <property type="evidence" value="ECO:0007669"/>
    <property type="project" value="UniProtKB-SubCell"/>
</dbReference>
<dbReference type="EMBL" id="JAEHOC010000031">
    <property type="protein sequence ID" value="KAG2429330.1"/>
    <property type="molecule type" value="Genomic_DNA"/>
</dbReference>
<proteinExistence type="predicted"/>
<dbReference type="InterPro" id="IPR036772">
    <property type="entry name" value="SRCR-like_dom_sf"/>
</dbReference>
<accession>A0A835SYX2</accession>
<keyword evidence="3" id="KW-0732">Signal</keyword>
<evidence type="ECO:0000256" key="4">
    <source>
        <dbReference type="ARBA" id="ARBA00022737"/>
    </source>
</evidence>
<keyword evidence="11" id="KW-1185">Reference proteome</keyword>
<evidence type="ECO:0000256" key="7">
    <source>
        <dbReference type="ARBA" id="ARBA00023157"/>
    </source>
</evidence>
<dbReference type="SUPFAM" id="SSF56487">
    <property type="entry name" value="SRCR-like"/>
    <property type="match status" value="3"/>
</dbReference>
<name>A0A835SYX2_CHLIN</name>
<evidence type="ECO:0000313" key="11">
    <source>
        <dbReference type="Proteomes" id="UP000650467"/>
    </source>
</evidence>
<evidence type="ECO:0000256" key="6">
    <source>
        <dbReference type="ARBA" id="ARBA00023136"/>
    </source>
</evidence>
<dbReference type="PRINTS" id="PR00258">
    <property type="entry name" value="SPERACTRCPTR"/>
</dbReference>
<dbReference type="Pfam" id="PF00530">
    <property type="entry name" value="SRCR"/>
    <property type="match status" value="3"/>
</dbReference>
<reference evidence="10" key="1">
    <citation type="journal article" date="2020" name="bioRxiv">
        <title>Comparative genomics of Chlamydomonas.</title>
        <authorList>
            <person name="Craig R.J."/>
            <person name="Hasan A.R."/>
            <person name="Ness R.W."/>
            <person name="Keightley P.D."/>
        </authorList>
    </citation>
    <scope>NUCLEOTIDE SEQUENCE</scope>
    <source>
        <strain evidence="10">SAG 7.73</strain>
    </source>
</reference>
<dbReference type="FunFam" id="3.10.250.10:FF:000016">
    <property type="entry name" value="Scavenger receptor cysteine-rich protein type 12"/>
    <property type="match status" value="2"/>
</dbReference>
<organism evidence="10 11">
    <name type="scientific">Chlamydomonas incerta</name>
    <dbReference type="NCBI Taxonomy" id="51695"/>
    <lineage>
        <taxon>Eukaryota</taxon>
        <taxon>Viridiplantae</taxon>
        <taxon>Chlorophyta</taxon>
        <taxon>core chlorophytes</taxon>
        <taxon>Chlorophyceae</taxon>
        <taxon>CS clade</taxon>
        <taxon>Chlamydomonadales</taxon>
        <taxon>Chlamydomonadaceae</taxon>
        <taxon>Chlamydomonas</taxon>
    </lineage>
</organism>
<keyword evidence="4" id="KW-0677">Repeat</keyword>
<keyword evidence="5" id="KW-1133">Transmembrane helix</keyword>
<dbReference type="PROSITE" id="PS50287">
    <property type="entry name" value="SRCR_2"/>
    <property type="match status" value="3"/>
</dbReference>
<dbReference type="SMART" id="SM00202">
    <property type="entry name" value="SR"/>
    <property type="match status" value="3"/>
</dbReference>
<feature type="domain" description="SRCR" evidence="9">
    <location>
        <begin position="156"/>
        <end position="270"/>
    </location>
</feature>
<gene>
    <name evidence="10" type="ORF">HXX76_011097</name>
</gene>
<comment type="caution">
    <text evidence="10">The sequence shown here is derived from an EMBL/GenBank/DDBJ whole genome shotgun (WGS) entry which is preliminary data.</text>
</comment>
<dbReference type="Gene3D" id="3.10.250.10">
    <property type="entry name" value="SRCR-like domain"/>
    <property type="match status" value="3"/>
</dbReference>
<sequence length="385" mass="42555">MSRLSNCSFAWPNFDEYAEEAGGLNNLVGVECSNEPDGQLYQLRLWGGPTSNSGLVHIWFNGTWGTVDASSFDWRSARVACRELGYANGRPVYNSAFGQSPDGLWLMPGSCNGSEARLVDCENSYLIQQEYHSQEYRFQDVGVVCNNDQEPEEGAVRLVGGPSPNRGQVEVFWSGTWGGLWNWDLRRIDLSVICRQLNFSGGGVFDQAMRGKESPGLVNTRFAPMWKTTFTCMGNETRLTQCPNNNGYWTSQLQLETGCDNCWPLLVVCSNDTLPPDGSLRLVRPINGTTGSLAAVLGNSLPNSSYGTLQVLRNSCWGLVSQDGFGWRDARVACRQLGFKSGRAVGGVSYDPGLDLKYWMRDVQCLGNETRLVDCEYEADDNTQG</sequence>
<evidence type="ECO:0000256" key="2">
    <source>
        <dbReference type="ARBA" id="ARBA00022692"/>
    </source>
</evidence>
<evidence type="ECO:0000256" key="1">
    <source>
        <dbReference type="ARBA" id="ARBA00004167"/>
    </source>
</evidence>